<name>A0A9E7PRK4_9EURY</name>
<dbReference type="InterPro" id="IPR031807">
    <property type="entry name" value="HicB-like"/>
</dbReference>
<proteinExistence type="predicted"/>
<dbReference type="Proteomes" id="UP001060368">
    <property type="component" value="Chromosome"/>
</dbReference>
<keyword evidence="3" id="KW-1185">Reference proteome</keyword>
<dbReference type="AlphaFoldDB" id="A0A9E7PRK4"/>
<dbReference type="Gene3D" id="3.30.160.250">
    <property type="match status" value="1"/>
</dbReference>
<evidence type="ECO:0000313" key="2">
    <source>
        <dbReference type="EMBL" id="UUX93864.1"/>
    </source>
</evidence>
<gene>
    <name evidence="2" type="ORF">L6E24_06880</name>
</gene>
<sequence>MQGCYAQGETYGEALINIEDAINHHLEDIIKSGQKIPKIDHISLNIMEISG</sequence>
<feature type="domain" description="HicB-like antitoxin of toxin-antitoxin system" evidence="1">
    <location>
        <begin position="2"/>
        <end position="43"/>
    </location>
</feature>
<dbReference type="Pfam" id="PF15919">
    <property type="entry name" value="HicB_lk_antitox"/>
    <property type="match status" value="1"/>
</dbReference>
<dbReference type="InterPro" id="IPR035069">
    <property type="entry name" value="TTHA1013/TTHA0281-like"/>
</dbReference>
<organism evidence="2 3">
    <name type="scientific">Methanoplanus endosymbiosus</name>
    <dbReference type="NCBI Taxonomy" id="33865"/>
    <lineage>
        <taxon>Archaea</taxon>
        <taxon>Methanobacteriati</taxon>
        <taxon>Methanobacteriota</taxon>
        <taxon>Stenosarchaea group</taxon>
        <taxon>Methanomicrobia</taxon>
        <taxon>Methanomicrobiales</taxon>
        <taxon>Methanomicrobiaceae</taxon>
        <taxon>Methanoplanus</taxon>
    </lineage>
</organism>
<dbReference type="EMBL" id="CP096115">
    <property type="protein sequence ID" value="UUX93864.1"/>
    <property type="molecule type" value="Genomic_DNA"/>
</dbReference>
<reference evidence="2" key="1">
    <citation type="submission" date="2022-04" db="EMBL/GenBank/DDBJ databases">
        <title>Complete genome of Methanoplanus endosymbiosus DSM 3599.</title>
        <authorList>
            <person name="Chen S.-C."/>
            <person name="You Y.-T."/>
            <person name="Zhou Y.-Z."/>
            <person name="Lai M.-C."/>
        </authorList>
    </citation>
    <scope>NUCLEOTIDE SEQUENCE</scope>
    <source>
        <strain evidence="2">DSM 3599</strain>
    </source>
</reference>
<dbReference type="SUPFAM" id="SSF143100">
    <property type="entry name" value="TTHA1013/TTHA0281-like"/>
    <property type="match status" value="1"/>
</dbReference>
<accession>A0A9E7PRK4</accession>
<evidence type="ECO:0000313" key="3">
    <source>
        <dbReference type="Proteomes" id="UP001060368"/>
    </source>
</evidence>
<dbReference type="RefSeq" id="WP_257743998.1">
    <property type="nucleotide sequence ID" value="NZ_CP096115.1"/>
</dbReference>
<dbReference type="KEGG" id="mend:L6E24_06880"/>
<protein>
    <submittedName>
        <fullName evidence="2">Type II toxin-antitoxin system HicB family antitoxin</fullName>
    </submittedName>
</protein>
<dbReference type="GeneID" id="74307409"/>
<evidence type="ECO:0000259" key="1">
    <source>
        <dbReference type="Pfam" id="PF15919"/>
    </source>
</evidence>